<evidence type="ECO:0000256" key="1">
    <source>
        <dbReference type="SAM" id="MobiDB-lite"/>
    </source>
</evidence>
<name>A0ABX1QH70_9RHOO</name>
<sequence length="98" mass="10574">MDNPNLTHASATDQQGWKNEEYHGRQIHVCANPCAEQNETLAGHGQQGGFMVNITAPGAGPMSDTVARAQSDPELFYSTQAIAEEMGFIKGRELIDGI</sequence>
<reference evidence="2 3" key="1">
    <citation type="submission" date="2019-12" db="EMBL/GenBank/DDBJ databases">
        <title>Comparative genomics gives insights into the taxonomy of the Azoarcus-Aromatoleum group and reveals separate origins of nif in the plant-associated Azoarcus and non-plant-associated Aromatoleum sub-groups.</title>
        <authorList>
            <person name="Lafos M."/>
            <person name="Maluk M."/>
            <person name="Batista M."/>
            <person name="Junghare M."/>
            <person name="Carmona M."/>
            <person name="Faoro H."/>
            <person name="Cruz L.M."/>
            <person name="Battistoni F."/>
            <person name="De Souza E."/>
            <person name="Pedrosa F."/>
            <person name="Chen W.-M."/>
            <person name="Poole P.S."/>
            <person name="Dixon R.A."/>
            <person name="James E.K."/>
        </authorList>
    </citation>
    <scope>NUCLEOTIDE SEQUENCE [LARGE SCALE GENOMIC DNA]</scope>
    <source>
        <strain evidence="2 3">22Lin</strain>
    </source>
</reference>
<proteinExistence type="predicted"/>
<evidence type="ECO:0000313" key="3">
    <source>
        <dbReference type="Proteomes" id="UP000648984"/>
    </source>
</evidence>
<accession>A0ABX1QH70</accession>
<gene>
    <name evidence="2" type="ORF">GPA25_18290</name>
</gene>
<dbReference type="Proteomes" id="UP000648984">
    <property type="component" value="Unassembled WGS sequence"/>
</dbReference>
<dbReference type="RefSeq" id="WP_169261852.1">
    <property type="nucleotide sequence ID" value="NZ_WTVQ01000038.1"/>
</dbReference>
<feature type="region of interest" description="Disordered" evidence="1">
    <location>
        <begin position="1"/>
        <end position="20"/>
    </location>
</feature>
<comment type="caution">
    <text evidence="2">The sequence shown here is derived from an EMBL/GenBank/DDBJ whole genome shotgun (WGS) entry which is preliminary data.</text>
</comment>
<dbReference type="EMBL" id="WTVQ01000038">
    <property type="protein sequence ID" value="NMG76712.1"/>
    <property type="molecule type" value="Genomic_DNA"/>
</dbReference>
<feature type="compositionally biased region" description="Polar residues" evidence="1">
    <location>
        <begin position="1"/>
        <end position="17"/>
    </location>
</feature>
<evidence type="ECO:0000313" key="2">
    <source>
        <dbReference type="EMBL" id="NMG76712.1"/>
    </source>
</evidence>
<keyword evidence="3" id="KW-1185">Reference proteome</keyword>
<organism evidence="2 3">
    <name type="scientific">Aromatoleum diolicum</name>
    <dbReference type="NCBI Taxonomy" id="75796"/>
    <lineage>
        <taxon>Bacteria</taxon>
        <taxon>Pseudomonadati</taxon>
        <taxon>Pseudomonadota</taxon>
        <taxon>Betaproteobacteria</taxon>
        <taxon>Rhodocyclales</taxon>
        <taxon>Rhodocyclaceae</taxon>
        <taxon>Aromatoleum</taxon>
    </lineage>
</organism>
<protein>
    <submittedName>
        <fullName evidence="2">Uncharacterized protein</fullName>
    </submittedName>
</protein>